<comment type="similarity">
    <text evidence="2">Belongs to the bacterial solute-binding protein 2 family.</text>
</comment>
<dbReference type="InterPro" id="IPR028082">
    <property type="entry name" value="Peripla_BP_I"/>
</dbReference>
<keyword evidence="7" id="KW-1185">Reference proteome</keyword>
<accession>A0A4R2LE65</accession>
<gene>
    <name evidence="6" type="ORF">EV212_10244</name>
</gene>
<feature type="domain" description="Periplasmic binding protein" evidence="5">
    <location>
        <begin position="56"/>
        <end position="314"/>
    </location>
</feature>
<organism evidence="6 7">
    <name type="scientific">Frisingicoccus caecimuris</name>
    <dbReference type="NCBI Taxonomy" id="1796636"/>
    <lineage>
        <taxon>Bacteria</taxon>
        <taxon>Bacillati</taxon>
        <taxon>Bacillota</taxon>
        <taxon>Clostridia</taxon>
        <taxon>Lachnospirales</taxon>
        <taxon>Lachnospiraceae</taxon>
        <taxon>Frisingicoccus</taxon>
    </lineage>
</organism>
<keyword evidence="3 4" id="KW-0732">Signal</keyword>
<dbReference type="GO" id="GO:0030313">
    <property type="term" value="C:cell envelope"/>
    <property type="evidence" value="ECO:0007669"/>
    <property type="project" value="UniProtKB-SubCell"/>
</dbReference>
<name>A0A4R2LE65_9FIRM</name>
<evidence type="ECO:0000256" key="2">
    <source>
        <dbReference type="ARBA" id="ARBA00007639"/>
    </source>
</evidence>
<feature type="chain" id="PRO_5039289051" evidence="4">
    <location>
        <begin position="21"/>
        <end position="338"/>
    </location>
</feature>
<dbReference type="Gene3D" id="3.40.50.2300">
    <property type="match status" value="2"/>
</dbReference>
<evidence type="ECO:0000256" key="1">
    <source>
        <dbReference type="ARBA" id="ARBA00004196"/>
    </source>
</evidence>
<dbReference type="InterPro" id="IPR025997">
    <property type="entry name" value="SBP_2_dom"/>
</dbReference>
<dbReference type="RefSeq" id="WP_132088411.1">
    <property type="nucleotide sequence ID" value="NZ_JANKAQ010000001.1"/>
</dbReference>
<sequence length="338" mass="35151">MKKRIVALACAMTMATALLAGCGNSSKETKAETAAESTAETTGESKAESTGDKKYAVILKTQATDFWTKMWKGVEDKAEEMGIQVDIYSAQSEEDFEGQVAILEKCINDGYDGIAIAPLSASNLVSTAAKAYKEGITVVNIDEKFDMEEMEKQGGAVVGFVTTDNVAVGNKGAGYIVENVEEGSKVAIIEGKAGNASGEDRAKGAKEAFEAAGLEVVGSVPGDWDRQKALDAATSFIQQNPDLKGIYCCNDTMALGALQAVINENKLGEIFVVGTDGDTEAVDSVNAGQLSATVAQDPAGIGAKGLELLVEAVKAGNIGEVGVVPDMTPVDSVLVTKE</sequence>
<dbReference type="EMBL" id="SLXA01000002">
    <property type="protein sequence ID" value="TCO85729.1"/>
    <property type="molecule type" value="Genomic_DNA"/>
</dbReference>
<dbReference type="PROSITE" id="PS51257">
    <property type="entry name" value="PROKAR_LIPOPROTEIN"/>
    <property type="match status" value="1"/>
</dbReference>
<protein>
    <submittedName>
        <fullName evidence="6">Allose-binding protein</fullName>
    </submittedName>
</protein>
<evidence type="ECO:0000259" key="5">
    <source>
        <dbReference type="Pfam" id="PF13407"/>
    </source>
</evidence>
<dbReference type="OrthoDB" id="9769193at2"/>
<evidence type="ECO:0000256" key="3">
    <source>
        <dbReference type="ARBA" id="ARBA00022729"/>
    </source>
</evidence>
<comment type="caution">
    <text evidence="6">The sequence shown here is derived from an EMBL/GenBank/DDBJ whole genome shotgun (WGS) entry which is preliminary data.</text>
</comment>
<evidence type="ECO:0000313" key="7">
    <source>
        <dbReference type="Proteomes" id="UP000295711"/>
    </source>
</evidence>
<dbReference type="GO" id="GO:0030246">
    <property type="term" value="F:carbohydrate binding"/>
    <property type="evidence" value="ECO:0007669"/>
    <property type="project" value="UniProtKB-ARBA"/>
</dbReference>
<comment type="subcellular location">
    <subcellularLocation>
        <location evidence="1">Cell envelope</location>
    </subcellularLocation>
</comment>
<proteinExistence type="inferred from homology"/>
<feature type="signal peptide" evidence="4">
    <location>
        <begin position="1"/>
        <end position="20"/>
    </location>
</feature>
<dbReference type="PANTHER" id="PTHR46847">
    <property type="entry name" value="D-ALLOSE-BINDING PERIPLASMIC PROTEIN-RELATED"/>
    <property type="match status" value="1"/>
</dbReference>
<dbReference type="Proteomes" id="UP000295711">
    <property type="component" value="Unassembled WGS sequence"/>
</dbReference>
<dbReference type="AlphaFoldDB" id="A0A4R2LE65"/>
<dbReference type="Pfam" id="PF13407">
    <property type="entry name" value="Peripla_BP_4"/>
    <property type="match status" value="1"/>
</dbReference>
<reference evidence="6 7" key="1">
    <citation type="submission" date="2019-03" db="EMBL/GenBank/DDBJ databases">
        <title>Genomic Encyclopedia of Type Strains, Phase IV (KMG-IV): sequencing the most valuable type-strain genomes for metagenomic binning, comparative biology and taxonomic classification.</title>
        <authorList>
            <person name="Goeker M."/>
        </authorList>
    </citation>
    <scope>NUCLEOTIDE SEQUENCE [LARGE SCALE GENOMIC DNA]</scope>
    <source>
        <strain evidence="6 7">DSM 28559</strain>
    </source>
</reference>
<dbReference type="NCBIfam" id="NF007254">
    <property type="entry name" value="PRK09701.1"/>
    <property type="match status" value="1"/>
</dbReference>
<dbReference type="SUPFAM" id="SSF53822">
    <property type="entry name" value="Periplasmic binding protein-like I"/>
    <property type="match status" value="1"/>
</dbReference>
<evidence type="ECO:0000313" key="6">
    <source>
        <dbReference type="EMBL" id="TCO85729.1"/>
    </source>
</evidence>
<evidence type="ECO:0000256" key="4">
    <source>
        <dbReference type="SAM" id="SignalP"/>
    </source>
</evidence>
<dbReference type="PANTHER" id="PTHR46847:SF1">
    <property type="entry name" value="D-ALLOSE-BINDING PERIPLASMIC PROTEIN-RELATED"/>
    <property type="match status" value="1"/>
</dbReference>